<dbReference type="Proteomes" id="UP000198967">
    <property type="component" value="Unassembled WGS sequence"/>
</dbReference>
<reference evidence="3 4" key="1">
    <citation type="submission" date="2016-10" db="EMBL/GenBank/DDBJ databases">
        <authorList>
            <person name="de Groot N.N."/>
        </authorList>
    </citation>
    <scope>NUCLEOTIDE SEQUENCE [LARGE SCALE GENOMIC DNA]</scope>
    <source>
        <strain evidence="3 4">CGMCC 4.3143</strain>
    </source>
</reference>
<evidence type="ECO:0000313" key="4">
    <source>
        <dbReference type="Proteomes" id="UP000198967"/>
    </source>
</evidence>
<dbReference type="InterPro" id="IPR023365">
    <property type="entry name" value="Sortase_dom-sf"/>
</dbReference>
<evidence type="ECO:0000256" key="2">
    <source>
        <dbReference type="SAM" id="MobiDB-lite"/>
    </source>
</evidence>
<sequence>MPDLPAAARPESGASSSDALPGAALQACALPGAALPAYAPPASALAAYALPAVALPAALRAFEGTRPDAPATTPSGGGPAPRRRRPRASTALLLAGAVLLGTAAALWFGREPAVDAAPVGDVPTAAAPARVETGDLRPGAPLDLRLPGTVPARLELRGVAAPVVPVGTGPDGALLVPDPPQTVGWWAPGALAGSGTGTVVVVGHVDSRLAGIGVLAVLPQLTVGEPVVLQAADGRPVEYRVVARREFGKAALPADTFARTGPPRLVLITCGGRFDPRTRSYEDNIVVYAEPVHDRR</sequence>
<dbReference type="Gene3D" id="2.40.260.10">
    <property type="entry name" value="Sortase"/>
    <property type="match status" value="1"/>
</dbReference>
<dbReference type="STRING" id="366584.SAMN05216377_108171"/>
<dbReference type="InterPro" id="IPR005754">
    <property type="entry name" value="Sortase"/>
</dbReference>
<evidence type="ECO:0000313" key="3">
    <source>
        <dbReference type="EMBL" id="SDG01499.1"/>
    </source>
</evidence>
<name>A0A1G7QUF5_PSEOR</name>
<keyword evidence="4" id="KW-1185">Reference proteome</keyword>
<dbReference type="EMBL" id="FNBE01000008">
    <property type="protein sequence ID" value="SDG01499.1"/>
    <property type="molecule type" value="Genomic_DNA"/>
</dbReference>
<dbReference type="CDD" id="cd05829">
    <property type="entry name" value="Sortase_F"/>
    <property type="match status" value="1"/>
</dbReference>
<dbReference type="Pfam" id="PF04203">
    <property type="entry name" value="Sortase"/>
    <property type="match status" value="1"/>
</dbReference>
<evidence type="ECO:0000256" key="1">
    <source>
        <dbReference type="ARBA" id="ARBA00022801"/>
    </source>
</evidence>
<dbReference type="GO" id="GO:0016787">
    <property type="term" value="F:hydrolase activity"/>
    <property type="evidence" value="ECO:0007669"/>
    <property type="project" value="UniProtKB-KW"/>
</dbReference>
<keyword evidence="1" id="KW-0378">Hydrolase</keyword>
<dbReference type="InterPro" id="IPR042001">
    <property type="entry name" value="Sortase_F"/>
</dbReference>
<accession>A0A1G7QUF5</accession>
<proteinExistence type="predicted"/>
<dbReference type="SUPFAM" id="SSF63817">
    <property type="entry name" value="Sortase"/>
    <property type="match status" value="1"/>
</dbReference>
<gene>
    <name evidence="3" type="ORF">SAMN05216377_108171</name>
</gene>
<protein>
    <submittedName>
        <fullName evidence="3">Sortase family protein</fullName>
    </submittedName>
</protein>
<organism evidence="3 4">
    <name type="scientific">Pseudonocardia oroxyli</name>
    <dbReference type="NCBI Taxonomy" id="366584"/>
    <lineage>
        <taxon>Bacteria</taxon>
        <taxon>Bacillati</taxon>
        <taxon>Actinomycetota</taxon>
        <taxon>Actinomycetes</taxon>
        <taxon>Pseudonocardiales</taxon>
        <taxon>Pseudonocardiaceae</taxon>
        <taxon>Pseudonocardia</taxon>
    </lineage>
</organism>
<dbReference type="AlphaFoldDB" id="A0A1G7QUF5"/>
<feature type="region of interest" description="Disordered" evidence="2">
    <location>
        <begin position="65"/>
        <end position="86"/>
    </location>
</feature>
<dbReference type="RefSeq" id="WP_176921329.1">
    <property type="nucleotide sequence ID" value="NZ_FNBE01000008.1"/>
</dbReference>